<protein>
    <recommendedName>
        <fullName evidence="3">Photosystem II Pbs27</fullName>
    </recommendedName>
</protein>
<proteinExistence type="inferred from homology"/>
<dbReference type="Gene3D" id="1.20.58.810">
    <property type="entry name" value="Photosystem II Pbs27"/>
    <property type="match status" value="1"/>
</dbReference>
<dbReference type="InterPro" id="IPR025585">
    <property type="entry name" value="PSII_Psb27"/>
</dbReference>
<evidence type="ECO:0000313" key="2">
    <source>
        <dbReference type="EMBL" id="CAD8588354.1"/>
    </source>
</evidence>
<accession>A0A7S0KRF5</accession>
<dbReference type="EMBL" id="HBEW01008197">
    <property type="protein sequence ID" value="CAD8588354.1"/>
    <property type="molecule type" value="Transcribed_RNA"/>
</dbReference>
<dbReference type="Pfam" id="PF13326">
    <property type="entry name" value="PSII_Pbs27"/>
    <property type="match status" value="1"/>
</dbReference>
<dbReference type="PANTHER" id="PTHR34041:SF3">
    <property type="entry name" value="PHOTOSYSTEM II D1 PRECURSOR PROCESSING PROTEIN PSB27-H2, CHLOROPLASTIC"/>
    <property type="match status" value="1"/>
</dbReference>
<feature type="region of interest" description="Disordered" evidence="1">
    <location>
        <begin position="1"/>
        <end position="36"/>
    </location>
</feature>
<feature type="compositionally biased region" description="Acidic residues" evidence="1">
    <location>
        <begin position="61"/>
        <end position="70"/>
    </location>
</feature>
<dbReference type="GO" id="GO:0009543">
    <property type="term" value="C:chloroplast thylakoid lumen"/>
    <property type="evidence" value="ECO:0007669"/>
    <property type="project" value="TreeGrafter"/>
</dbReference>
<organism evidence="2">
    <name type="scientific">Ostreococcus mediterraneus</name>
    <dbReference type="NCBI Taxonomy" id="1486918"/>
    <lineage>
        <taxon>Eukaryota</taxon>
        <taxon>Viridiplantae</taxon>
        <taxon>Chlorophyta</taxon>
        <taxon>Mamiellophyceae</taxon>
        <taxon>Mamiellales</taxon>
        <taxon>Bathycoccaceae</taxon>
        <taxon>Ostreococcus</taxon>
    </lineage>
</organism>
<name>A0A7S0KRF5_9CHLO</name>
<feature type="compositionally biased region" description="Low complexity" evidence="1">
    <location>
        <begin position="8"/>
        <end position="17"/>
    </location>
</feature>
<feature type="region of interest" description="Disordered" evidence="1">
    <location>
        <begin position="52"/>
        <end position="71"/>
    </location>
</feature>
<dbReference type="PANTHER" id="PTHR34041">
    <property type="entry name" value="PHOTOSYSTEM II REPAIR PROTEIN PSB27-H1, CHLOROPLASTIC"/>
    <property type="match status" value="1"/>
</dbReference>
<dbReference type="AlphaFoldDB" id="A0A7S0KRF5"/>
<reference evidence="2" key="1">
    <citation type="submission" date="2021-01" db="EMBL/GenBank/DDBJ databases">
        <authorList>
            <person name="Corre E."/>
            <person name="Pelletier E."/>
            <person name="Niang G."/>
            <person name="Scheremetjew M."/>
            <person name="Finn R."/>
            <person name="Kale V."/>
            <person name="Holt S."/>
            <person name="Cochrane G."/>
            <person name="Meng A."/>
            <person name="Brown T."/>
            <person name="Cohen L."/>
        </authorList>
    </citation>
    <scope>NUCLEOTIDE SEQUENCE</scope>
    <source>
        <strain evidence="2">Clade-D-RCC2572</strain>
    </source>
</reference>
<sequence length="235" mass="24917">VTSTPPTRVVARASSSSPRERADTSARQRTNARSRAELVRLAPCAGELARAEALGVGGTRDEDDDDDDDDRGAHAVRRRAFFATNVIGAVGAMCAGLENAAEAFEDVPKDYARLARDVVDALTKSLEYDAANAGASPGERYKFAEPAKAAVKAYIAYGTGNGPTSVSATTSYADITEALRELSSFYKKNGATAQMASDTRERILAKLNEARESLPPPEPTIMDKLFAIGVTPSAE</sequence>
<dbReference type="GO" id="GO:0009523">
    <property type="term" value="C:photosystem II"/>
    <property type="evidence" value="ECO:0007669"/>
    <property type="project" value="InterPro"/>
</dbReference>
<evidence type="ECO:0008006" key="3">
    <source>
        <dbReference type="Google" id="ProtNLM"/>
    </source>
</evidence>
<dbReference type="HAMAP" id="MF_01481">
    <property type="entry name" value="PSII_Psb27"/>
    <property type="match status" value="1"/>
</dbReference>
<dbReference type="InterPro" id="IPR038450">
    <property type="entry name" value="PSII_Psb27_sf"/>
</dbReference>
<dbReference type="GO" id="GO:0010206">
    <property type="term" value="P:photosystem II repair"/>
    <property type="evidence" value="ECO:0007669"/>
    <property type="project" value="InterPro"/>
</dbReference>
<dbReference type="GO" id="GO:0010207">
    <property type="term" value="P:photosystem II assembly"/>
    <property type="evidence" value="ECO:0007669"/>
    <property type="project" value="InterPro"/>
</dbReference>
<evidence type="ECO:0000256" key="1">
    <source>
        <dbReference type="SAM" id="MobiDB-lite"/>
    </source>
</evidence>
<feature type="non-terminal residue" evidence="2">
    <location>
        <position position="1"/>
    </location>
</feature>
<gene>
    <name evidence="2" type="ORF">OMED0929_LOCUS6920</name>
</gene>